<protein>
    <submittedName>
        <fullName evidence="3">Pollen Ole e 1 allergen/extensin</fullName>
    </submittedName>
</protein>
<accession>A0A8K0IKN3</accession>
<reference evidence="3" key="1">
    <citation type="journal article" date="2017" name="Gigascience">
        <title>The genome draft of coconut (Cocos nucifera).</title>
        <authorList>
            <person name="Xiao Y."/>
            <person name="Xu P."/>
            <person name="Fan H."/>
            <person name="Baudouin L."/>
            <person name="Xia W."/>
            <person name="Bocs S."/>
            <person name="Xu J."/>
            <person name="Li Q."/>
            <person name="Guo A."/>
            <person name="Zhou L."/>
            <person name="Li J."/>
            <person name="Wu Y."/>
            <person name="Ma Z."/>
            <person name="Armero A."/>
            <person name="Issali A.E."/>
            <person name="Liu N."/>
            <person name="Peng M."/>
            <person name="Yang Y."/>
        </authorList>
    </citation>
    <scope>NUCLEOTIDE SEQUENCE</scope>
    <source>
        <tissue evidence="3">Spear leaf of Hainan Tall coconut</tissue>
    </source>
</reference>
<dbReference type="OrthoDB" id="1909008at2759"/>
<dbReference type="InterPro" id="IPR039923">
    <property type="entry name" value="Protodermal_1"/>
</dbReference>
<dbReference type="PANTHER" id="PTHR33210">
    <property type="entry name" value="PROTODERMAL FACTOR 1"/>
    <property type="match status" value="1"/>
</dbReference>
<feature type="region of interest" description="Disordered" evidence="1">
    <location>
        <begin position="147"/>
        <end position="172"/>
    </location>
</feature>
<dbReference type="EMBL" id="CM017881">
    <property type="protein sequence ID" value="KAG1361926.1"/>
    <property type="molecule type" value="Genomic_DNA"/>
</dbReference>
<comment type="caution">
    <text evidence="3">The sequence shown here is derived from an EMBL/GenBank/DDBJ whole genome shotgun (WGS) entry which is preliminary data.</text>
</comment>
<evidence type="ECO:0000256" key="2">
    <source>
        <dbReference type="SAM" id="SignalP"/>
    </source>
</evidence>
<keyword evidence="2" id="KW-0732">Signal</keyword>
<evidence type="ECO:0000256" key="1">
    <source>
        <dbReference type="SAM" id="MobiDB-lite"/>
    </source>
</evidence>
<dbReference type="PANTHER" id="PTHR33210:SF24">
    <property type="entry name" value="POLLEN OLE E 1 ALLERGEN AND EXTENSIN FAMILY PROTEIN"/>
    <property type="match status" value="1"/>
</dbReference>
<proteinExistence type="predicted"/>
<name>A0A8K0IKN3_COCNU</name>
<organism evidence="3 4">
    <name type="scientific">Cocos nucifera</name>
    <name type="common">Coconut palm</name>
    <dbReference type="NCBI Taxonomy" id="13894"/>
    <lineage>
        <taxon>Eukaryota</taxon>
        <taxon>Viridiplantae</taxon>
        <taxon>Streptophyta</taxon>
        <taxon>Embryophyta</taxon>
        <taxon>Tracheophyta</taxon>
        <taxon>Spermatophyta</taxon>
        <taxon>Magnoliopsida</taxon>
        <taxon>Liliopsida</taxon>
        <taxon>Arecaceae</taxon>
        <taxon>Arecoideae</taxon>
        <taxon>Cocoseae</taxon>
        <taxon>Attaleinae</taxon>
        <taxon>Cocos</taxon>
    </lineage>
</organism>
<dbReference type="Pfam" id="PF01190">
    <property type="entry name" value="Pollen_Ole_e_1"/>
    <property type="match status" value="1"/>
</dbReference>
<keyword evidence="4" id="KW-1185">Reference proteome</keyword>
<evidence type="ECO:0000313" key="3">
    <source>
        <dbReference type="EMBL" id="KAG1361926.1"/>
    </source>
</evidence>
<sequence length="304" mass="32598">MGRPKNFSWVLAAIAAMFVGGDLRVGAGTVVTGSVFCDQCKDGHWSLFDYPLSGAKVAVTCGGADGQMTAYKEDSTNWLGCYTVRFEGSPDLSGCYARVVGGPEGCDAGVGPARGLTLVFRMFGMATYTVDPLLSQPPQPMGFCPHDSAPPSSPTSMLPRLPPPAPVSRRPPGLPTLEASACTYDKWMMPQFKCYWKVVSPQTRVALAFGPIAAGRYGTDMTLWEGLQGRGDLYRTLLREGTTALLNSYNSVRFFYPTVGVIDHMNRALLGSSRQALTTALRFRRANSGAFGPGNVTCNFGLCS</sequence>
<reference evidence="3" key="2">
    <citation type="submission" date="2019-07" db="EMBL/GenBank/DDBJ databases">
        <authorList>
            <person name="Yang Y."/>
            <person name="Bocs S."/>
            <person name="Baudouin L."/>
        </authorList>
    </citation>
    <scope>NUCLEOTIDE SEQUENCE</scope>
    <source>
        <tissue evidence="3">Spear leaf of Hainan Tall coconut</tissue>
    </source>
</reference>
<feature type="signal peptide" evidence="2">
    <location>
        <begin position="1"/>
        <end position="27"/>
    </location>
</feature>
<gene>
    <name evidence="3" type="ORF">COCNU_10G001450</name>
</gene>
<evidence type="ECO:0000313" key="4">
    <source>
        <dbReference type="Proteomes" id="UP000797356"/>
    </source>
</evidence>
<dbReference type="Proteomes" id="UP000797356">
    <property type="component" value="Chromosome 10"/>
</dbReference>
<dbReference type="AlphaFoldDB" id="A0A8K0IKN3"/>
<feature type="chain" id="PRO_5035427794" evidence="2">
    <location>
        <begin position="28"/>
        <end position="304"/>
    </location>
</feature>